<dbReference type="EMBL" id="BOPF01000002">
    <property type="protein sequence ID" value="GIJ43711.1"/>
    <property type="molecule type" value="Genomic_DNA"/>
</dbReference>
<dbReference type="AlphaFoldDB" id="A0A8J3YEU3"/>
<dbReference type="InterPro" id="IPR010982">
    <property type="entry name" value="Lambda_DNA-bd_dom_sf"/>
</dbReference>
<dbReference type="InterPro" id="IPR001387">
    <property type="entry name" value="Cro/C1-type_HTH"/>
</dbReference>
<evidence type="ECO:0000259" key="1">
    <source>
        <dbReference type="PROSITE" id="PS50943"/>
    </source>
</evidence>
<evidence type="ECO:0000313" key="3">
    <source>
        <dbReference type="Proteomes" id="UP000619260"/>
    </source>
</evidence>
<dbReference type="PANTHER" id="PTHR35010:SF2">
    <property type="entry name" value="BLL4672 PROTEIN"/>
    <property type="match status" value="1"/>
</dbReference>
<dbReference type="CDD" id="cd00093">
    <property type="entry name" value="HTH_XRE"/>
    <property type="match status" value="1"/>
</dbReference>
<dbReference type="Proteomes" id="UP000619260">
    <property type="component" value="Unassembled WGS sequence"/>
</dbReference>
<dbReference type="Pfam" id="PF13560">
    <property type="entry name" value="HTH_31"/>
    <property type="match status" value="1"/>
</dbReference>
<dbReference type="SUPFAM" id="SSF47413">
    <property type="entry name" value="lambda repressor-like DNA-binding domains"/>
    <property type="match status" value="1"/>
</dbReference>
<dbReference type="Gene3D" id="1.10.260.40">
    <property type="entry name" value="lambda repressor-like DNA-binding domains"/>
    <property type="match status" value="1"/>
</dbReference>
<name>A0A8J3YEU3_9ACTN</name>
<dbReference type="SMART" id="SM00530">
    <property type="entry name" value="HTH_XRE"/>
    <property type="match status" value="1"/>
</dbReference>
<keyword evidence="3" id="KW-1185">Reference proteome</keyword>
<dbReference type="GO" id="GO:0003677">
    <property type="term" value="F:DNA binding"/>
    <property type="evidence" value="ECO:0007669"/>
    <property type="project" value="InterPro"/>
</dbReference>
<dbReference type="InterPro" id="IPR041413">
    <property type="entry name" value="MLTR_LBD"/>
</dbReference>
<dbReference type="PANTHER" id="PTHR35010">
    <property type="entry name" value="BLL4672 PROTEIN-RELATED"/>
    <property type="match status" value="1"/>
</dbReference>
<sequence>MTFAYGERMTIDAPSLGSYLRALRMRVAPESLGMPTVGRKRRVPGLRREEIARLAGVSVSYYTSLEQGRATNASPEVLRAIARALHLDDDEKNHLLDLVAGPGDRAPVTWPAQWPDASLTELVDAMPDVPAVAHDAVLDLLAWNRLGRALYAPYHRDAETRPNLARMVFLEPWCRELYVDWPAKAEALAGAIRAGVGREPNNAALAALVAELRARSTDFERLWSSHFVRVPVVAETELRHPWVGRVTVTQRALTGVGTTGCYFVLATAKPGSESAERLRRLADESSGRCAAAGLE</sequence>
<evidence type="ECO:0000313" key="2">
    <source>
        <dbReference type="EMBL" id="GIJ43711.1"/>
    </source>
</evidence>
<reference evidence="2" key="1">
    <citation type="submission" date="2021-01" db="EMBL/GenBank/DDBJ databases">
        <title>Whole genome shotgun sequence of Virgisporangium aliadipatigenens NBRC 105644.</title>
        <authorList>
            <person name="Komaki H."/>
            <person name="Tamura T."/>
        </authorList>
    </citation>
    <scope>NUCLEOTIDE SEQUENCE</scope>
    <source>
        <strain evidence="2">NBRC 105644</strain>
    </source>
</reference>
<feature type="domain" description="HTH cro/C1-type" evidence="1">
    <location>
        <begin position="39"/>
        <end position="92"/>
    </location>
</feature>
<dbReference type="Pfam" id="PF17765">
    <property type="entry name" value="MLTR_LBD"/>
    <property type="match status" value="1"/>
</dbReference>
<gene>
    <name evidence="2" type="ORF">Val02_05970</name>
</gene>
<proteinExistence type="predicted"/>
<organism evidence="2 3">
    <name type="scientific">Virgisporangium aliadipatigenens</name>
    <dbReference type="NCBI Taxonomy" id="741659"/>
    <lineage>
        <taxon>Bacteria</taxon>
        <taxon>Bacillati</taxon>
        <taxon>Actinomycetota</taxon>
        <taxon>Actinomycetes</taxon>
        <taxon>Micromonosporales</taxon>
        <taxon>Micromonosporaceae</taxon>
        <taxon>Virgisporangium</taxon>
    </lineage>
</organism>
<protein>
    <submittedName>
        <fullName evidence="2">Transcriptional regulator</fullName>
    </submittedName>
</protein>
<comment type="caution">
    <text evidence="2">The sequence shown here is derived from an EMBL/GenBank/DDBJ whole genome shotgun (WGS) entry which is preliminary data.</text>
</comment>
<accession>A0A8J3YEU3</accession>
<dbReference type="Gene3D" id="3.30.450.180">
    <property type="match status" value="1"/>
</dbReference>
<dbReference type="PROSITE" id="PS50943">
    <property type="entry name" value="HTH_CROC1"/>
    <property type="match status" value="1"/>
</dbReference>